<proteinExistence type="predicted"/>
<dbReference type="Gene3D" id="3.40.50.2300">
    <property type="match status" value="2"/>
</dbReference>
<dbReference type="AlphaFoldDB" id="A0A931BVY5"/>
<dbReference type="RefSeq" id="WP_196273721.1">
    <property type="nucleotide sequence ID" value="NZ_JADQDO010000022.1"/>
</dbReference>
<sequence length="168" mass="18740">MVNDPKQAVTLFRQAVSDPLVIASLGPNNSVGYVPVVPVSEQLEMPLISNGSGAIIKQWSPFAYRVNPVASIASPRMLQKVVGIEKVKRLAIIYDQSHDMQVSDAMFCRNLQKDLGYELVADETLRSGDRFLGSARQDRGFEARCRLDCLAAKRGAEHRPPDPQRRYR</sequence>
<reference evidence="1" key="1">
    <citation type="submission" date="2020-11" db="EMBL/GenBank/DDBJ databases">
        <authorList>
            <person name="Kim M.K."/>
        </authorList>
    </citation>
    <scope>NUCLEOTIDE SEQUENCE</scope>
    <source>
        <strain evidence="1">BT350</strain>
    </source>
</reference>
<protein>
    <recommendedName>
        <fullName evidence="3">Leucine-binding protein domain-containing protein</fullName>
    </recommendedName>
</protein>
<name>A0A931BVY5_9HYPH</name>
<keyword evidence="2" id="KW-1185">Reference proteome</keyword>
<dbReference type="SUPFAM" id="SSF53822">
    <property type="entry name" value="Periplasmic binding protein-like I"/>
    <property type="match status" value="1"/>
</dbReference>
<evidence type="ECO:0000313" key="1">
    <source>
        <dbReference type="EMBL" id="MBF9235728.1"/>
    </source>
</evidence>
<accession>A0A931BVY5</accession>
<evidence type="ECO:0008006" key="3">
    <source>
        <dbReference type="Google" id="ProtNLM"/>
    </source>
</evidence>
<dbReference type="Proteomes" id="UP000599312">
    <property type="component" value="Unassembled WGS sequence"/>
</dbReference>
<evidence type="ECO:0000313" key="2">
    <source>
        <dbReference type="Proteomes" id="UP000599312"/>
    </source>
</evidence>
<dbReference type="InterPro" id="IPR028082">
    <property type="entry name" value="Peripla_BP_I"/>
</dbReference>
<gene>
    <name evidence="1" type="ORF">I2H38_20450</name>
</gene>
<comment type="caution">
    <text evidence="1">The sequence shown here is derived from an EMBL/GenBank/DDBJ whole genome shotgun (WGS) entry which is preliminary data.</text>
</comment>
<organism evidence="1 2">
    <name type="scientific">Microvirga alba</name>
    <dbReference type="NCBI Taxonomy" id="2791025"/>
    <lineage>
        <taxon>Bacteria</taxon>
        <taxon>Pseudomonadati</taxon>
        <taxon>Pseudomonadota</taxon>
        <taxon>Alphaproteobacteria</taxon>
        <taxon>Hyphomicrobiales</taxon>
        <taxon>Methylobacteriaceae</taxon>
        <taxon>Microvirga</taxon>
    </lineage>
</organism>
<dbReference type="EMBL" id="JADQDO010000022">
    <property type="protein sequence ID" value="MBF9235728.1"/>
    <property type="molecule type" value="Genomic_DNA"/>
</dbReference>